<dbReference type="Proteomes" id="UP000031246">
    <property type="component" value="Unassembled WGS sequence"/>
</dbReference>
<name>A0A0C1FWL9_9SPHI</name>
<protein>
    <submittedName>
        <fullName evidence="1">Uncharacterized protein</fullName>
    </submittedName>
</protein>
<sequence length="169" mass="19764">MRFSDYPTIKPLVAGKCLIDVMNSYHFNIYPVDTSQAQVCIVHFDRGIYHVYVEGNEVGMMVRDKSEFLGFATMDEPLKPLIEEISGHLNERNLREKFAMDIRSRWNVIIEARFLNEETLMVYISPETDFDEFANCVRDTVYDYVEFDEHLNLILAHMNGEEVVDIQIN</sequence>
<comment type="caution">
    <text evidence="1">The sequence shown here is derived from an EMBL/GenBank/DDBJ whole genome shotgun (WGS) entry which is preliminary data.</text>
</comment>
<dbReference type="EMBL" id="JSYN01000021">
    <property type="protein sequence ID" value="KIA92259.1"/>
    <property type="molecule type" value="Genomic_DNA"/>
</dbReference>
<gene>
    <name evidence="1" type="ORF">OC25_17650</name>
</gene>
<reference evidence="1 2" key="1">
    <citation type="submission" date="2014-10" db="EMBL/GenBank/DDBJ databases">
        <title>Pedobacter Kyungheensis.</title>
        <authorList>
            <person name="Anderson B.M."/>
            <person name="Newman J.D."/>
        </authorList>
    </citation>
    <scope>NUCLEOTIDE SEQUENCE [LARGE SCALE GENOMIC DNA]</scope>
    <source>
        <strain evidence="1 2">KACC 16221</strain>
    </source>
</reference>
<organism evidence="1 2">
    <name type="scientific">Pedobacter kyungheensis</name>
    <dbReference type="NCBI Taxonomy" id="1069985"/>
    <lineage>
        <taxon>Bacteria</taxon>
        <taxon>Pseudomonadati</taxon>
        <taxon>Bacteroidota</taxon>
        <taxon>Sphingobacteriia</taxon>
        <taxon>Sphingobacteriales</taxon>
        <taxon>Sphingobacteriaceae</taxon>
        <taxon>Pedobacter</taxon>
    </lineage>
</organism>
<evidence type="ECO:0000313" key="2">
    <source>
        <dbReference type="Proteomes" id="UP000031246"/>
    </source>
</evidence>
<proteinExistence type="predicted"/>
<dbReference type="AlphaFoldDB" id="A0A0C1FWL9"/>
<evidence type="ECO:0000313" key="1">
    <source>
        <dbReference type="EMBL" id="KIA92259.1"/>
    </source>
</evidence>
<keyword evidence="2" id="KW-1185">Reference proteome</keyword>
<accession>A0A0C1FWL9</accession>